<sequence>MTNDSLEELTPPFPIEDLHEFHKWYSGVHGYLSQLVCLFGIPMNLINITVLTRKHMHTPINCILTWLALSDMLTMASYVPFAFHFYCFHSPWSVSAEKNTKGWMQFMIFHINFSATTHTVSIWLGVTLAIFRYKHIYSPAKGNLTRIRRLVRARLAVVVVTVLSVIGLIPNYLTNQLIPVMANNQTFWVIEDLHLATPDTKPIVLLNLWLYSLLAKFLPCVLMVVYGGLLLTTLRASLRQKLRRMSTVSVCTPGSSRPGTDNSRTTRMLLVVIVLFVVTELPQAVLIFLSVTWRGFFIHVYIPLGDLMDMLALINNGVNFVLYCSMSRDFRKTLVNIIRPGRPGADFYGRRLSAPSATTRSSGQGGVSANGLCTPHCGESERSHSILIVKLSGESFVDATKTTVVIGTTIKLDAAEATAAKFIVTNSESLSQPETVHVRHRGSRQSSAVYINRDDHQKV</sequence>
<accession>A0A2T7PT89</accession>
<dbReference type="PROSITE" id="PS50262">
    <property type="entry name" value="G_PROTEIN_RECEP_F1_2"/>
    <property type="match status" value="1"/>
</dbReference>
<dbReference type="GO" id="GO:0005886">
    <property type="term" value="C:plasma membrane"/>
    <property type="evidence" value="ECO:0007669"/>
    <property type="project" value="TreeGrafter"/>
</dbReference>
<dbReference type="CDD" id="cd14978">
    <property type="entry name" value="7tmA_FMRFamide_R-like"/>
    <property type="match status" value="1"/>
</dbReference>
<dbReference type="STRING" id="400727.A0A2T7PT89"/>
<feature type="transmembrane region" description="Helical" evidence="5">
    <location>
        <begin position="106"/>
        <end position="131"/>
    </location>
</feature>
<dbReference type="InterPro" id="IPR000276">
    <property type="entry name" value="GPCR_Rhodpsn"/>
</dbReference>
<dbReference type="EMBL" id="PZQS01000002">
    <property type="protein sequence ID" value="PVD36641.1"/>
    <property type="molecule type" value="Genomic_DNA"/>
</dbReference>
<comment type="caution">
    <text evidence="7">The sequence shown here is derived from an EMBL/GenBank/DDBJ whole genome shotgun (WGS) entry which is preliminary data.</text>
</comment>
<dbReference type="AlphaFoldDB" id="A0A2T7PT89"/>
<evidence type="ECO:0000259" key="6">
    <source>
        <dbReference type="PROSITE" id="PS50262"/>
    </source>
</evidence>
<dbReference type="PRINTS" id="PR00237">
    <property type="entry name" value="GPCRRHODOPSN"/>
</dbReference>
<dbReference type="PANTHER" id="PTHR46273">
    <property type="entry name" value="MYOSUPPRESSIN RECEPTOR 1, ISOFORM B-RELATED"/>
    <property type="match status" value="1"/>
</dbReference>
<comment type="subcellular location">
    <subcellularLocation>
        <location evidence="1">Membrane</location>
    </subcellularLocation>
</comment>
<feature type="transmembrane region" description="Helical" evidence="5">
    <location>
        <begin position="31"/>
        <end position="51"/>
    </location>
</feature>
<dbReference type="InterPro" id="IPR019427">
    <property type="entry name" value="7TM_GPCR_serpentine_rcpt_Srw"/>
</dbReference>
<proteinExistence type="predicted"/>
<evidence type="ECO:0000256" key="3">
    <source>
        <dbReference type="ARBA" id="ARBA00022989"/>
    </source>
</evidence>
<keyword evidence="4 5" id="KW-0472">Membrane</keyword>
<dbReference type="SUPFAM" id="SSF81321">
    <property type="entry name" value="Family A G protein-coupled receptor-like"/>
    <property type="match status" value="1"/>
</dbReference>
<dbReference type="GO" id="GO:0008528">
    <property type="term" value="F:G protein-coupled peptide receptor activity"/>
    <property type="evidence" value="ECO:0007669"/>
    <property type="project" value="InterPro"/>
</dbReference>
<organism evidence="7 8">
    <name type="scientific">Pomacea canaliculata</name>
    <name type="common">Golden apple snail</name>
    <dbReference type="NCBI Taxonomy" id="400727"/>
    <lineage>
        <taxon>Eukaryota</taxon>
        <taxon>Metazoa</taxon>
        <taxon>Spiralia</taxon>
        <taxon>Lophotrochozoa</taxon>
        <taxon>Mollusca</taxon>
        <taxon>Gastropoda</taxon>
        <taxon>Caenogastropoda</taxon>
        <taxon>Architaenioglossa</taxon>
        <taxon>Ampullarioidea</taxon>
        <taxon>Ampullariidae</taxon>
        <taxon>Pomacea</taxon>
    </lineage>
</organism>
<feature type="transmembrane region" description="Helical" evidence="5">
    <location>
        <begin position="63"/>
        <end position="86"/>
    </location>
</feature>
<evidence type="ECO:0000256" key="5">
    <source>
        <dbReference type="SAM" id="Phobius"/>
    </source>
</evidence>
<evidence type="ECO:0000256" key="2">
    <source>
        <dbReference type="ARBA" id="ARBA00022692"/>
    </source>
</evidence>
<name>A0A2T7PT89_POMCA</name>
<keyword evidence="8" id="KW-1185">Reference proteome</keyword>
<protein>
    <recommendedName>
        <fullName evidence="6">G-protein coupled receptors family 1 profile domain-containing protein</fullName>
    </recommendedName>
</protein>
<feature type="transmembrane region" description="Helical" evidence="5">
    <location>
        <begin position="151"/>
        <end position="173"/>
    </location>
</feature>
<dbReference type="InterPro" id="IPR053219">
    <property type="entry name" value="GPCR_Dmsr-1"/>
</dbReference>
<dbReference type="OrthoDB" id="5864054at2759"/>
<feature type="transmembrane region" description="Helical" evidence="5">
    <location>
        <begin position="208"/>
        <end position="234"/>
    </location>
</feature>
<dbReference type="PANTHER" id="PTHR46273:SF4">
    <property type="entry name" value="AT19640P"/>
    <property type="match status" value="1"/>
</dbReference>
<feature type="domain" description="G-protein coupled receptors family 1 profile" evidence="6">
    <location>
        <begin position="43"/>
        <end position="323"/>
    </location>
</feature>
<gene>
    <name evidence="7" type="ORF">C0Q70_03627</name>
</gene>
<evidence type="ECO:0000313" key="7">
    <source>
        <dbReference type="EMBL" id="PVD36641.1"/>
    </source>
</evidence>
<keyword evidence="3 5" id="KW-1133">Transmembrane helix</keyword>
<evidence type="ECO:0000256" key="4">
    <source>
        <dbReference type="ARBA" id="ARBA00023136"/>
    </source>
</evidence>
<dbReference type="Proteomes" id="UP000245119">
    <property type="component" value="Linkage Group LG2"/>
</dbReference>
<evidence type="ECO:0000313" key="8">
    <source>
        <dbReference type="Proteomes" id="UP000245119"/>
    </source>
</evidence>
<keyword evidence="2 5" id="KW-0812">Transmembrane</keyword>
<evidence type="ECO:0000256" key="1">
    <source>
        <dbReference type="ARBA" id="ARBA00004370"/>
    </source>
</evidence>
<dbReference type="Pfam" id="PF10324">
    <property type="entry name" value="7TM_GPCR_Srw"/>
    <property type="match status" value="1"/>
</dbReference>
<dbReference type="InterPro" id="IPR017452">
    <property type="entry name" value="GPCR_Rhodpsn_7TM"/>
</dbReference>
<feature type="transmembrane region" description="Helical" evidence="5">
    <location>
        <begin position="268"/>
        <end position="290"/>
    </location>
</feature>
<reference evidence="7 8" key="1">
    <citation type="submission" date="2018-04" db="EMBL/GenBank/DDBJ databases">
        <title>The genome of golden apple snail Pomacea canaliculata provides insight into stress tolerance and invasive adaptation.</title>
        <authorList>
            <person name="Liu C."/>
            <person name="Liu B."/>
            <person name="Ren Y."/>
            <person name="Zhang Y."/>
            <person name="Wang H."/>
            <person name="Li S."/>
            <person name="Jiang F."/>
            <person name="Yin L."/>
            <person name="Zhang G."/>
            <person name="Qian W."/>
            <person name="Fan W."/>
        </authorList>
    </citation>
    <scope>NUCLEOTIDE SEQUENCE [LARGE SCALE GENOMIC DNA]</scope>
    <source>
        <strain evidence="7">SZHN2017</strain>
        <tissue evidence="7">Muscle</tissue>
    </source>
</reference>
<feature type="transmembrane region" description="Helical" evidence="5">
    <location>
        <begin position="296"/>
        <end position="322"/>
    </location>
</feature>
<dbReference type="Gene3D" id="1.20.1070.10">
    <property type="entry name" value="Rhodopsin 7-helix transmembrane proteins"/>
    <property type="match status" value="1"/>
</dbReference>